<reference evidence="1 2" key="1">
    <citation type="submission" date="2018-08" db="EMBL/GenBank/DDBJ databases">
        <title>Vibrio isolated from the Eastern China Marginal Seas.</title>
        <authorList>
            <person name="Li Y."/>
        </authorList>
    </citation>
    <scope>NUCLEOTIDE SEQUENCE [LARGE SCALE GENOMIC DNA]</scope>
    <source>
        <strain evidence="1 2">BEI233</strain>
    </source>
</reference>
<evidence type="ECO:0008006" key="3">
    <source>
        <dbReference type="Google" id="ProtNLM"/>
    </source>
</evidence>
<organism evidence="1 2">
    <name type="scientific">Vibrio sinensis</name>
    <dbReference type="NCBI Taxonomy" id="2302434"/>
    <lineage>
        <taxon>Bacteria</taxon>
        <taxon>Pseudomonadati</taxon>
        <taxon>Pseudomonadota</taxon>
        <taxon>Gammaproteobacteria</taxon>
        <taxon>Vibrionales</taxon>
        <taxon>Vibrionaceae</taxon>
        <taxon>Vibrio</taxon>
    </lineage>
</organism>
<proteinExistence type="predicted"/>
<evidence type="ECO:0000313" key="1">
    <source>
        <dbReference type="EMBL" id="RJX69419.1"/>
    </source>
</evidence>
<protein>
    <recommendedName>
        <fullName evidence="3">IS1 family transposase</fullName>
    </recommendedName>
</protein>
<dbReference type="AlphaFoldDB" id="A0A3A6QG40"/>
<dbReference type="Proteomes" id="UP000273252">
    <property type="component" value="Unassembled WGS sequence"/>
</dbReference>
<name>A0A3A6QG40_9VIBR</name>
<gene>
    <name evidence="1" type="ORF">DZ860_15650</name>
</gene>
<dbReference type="RefSeq" id="WP_120033077.1">
    <property type="nucleotide sequence ID" value="NZ_QVMU01000016.1"/>
</dbReference>
<dbReference type="EMBL" id="QVMU01000016">
    <property type="protein sequence ID" value="RJX69419.1"/>
    <property type="molecule type" value="Genomic_DNA"/>
</dbReference>
<evidence type="ECO:0000313" key="2">
    <source>
        <dbReference type="Proteomes" id="UP000273252"/>
    </source>
</evidence>
<comment type="caution">
    <text evidence="1">The sequence shown here is derived from an EMBL/GenBank/DDBJ whole genome shotgun (WGS) entry which is preliminary data.</text>
</comment>
<sequence>MVQDINQVFPNPFKGIQVNYCVSTGCENFGRSDVSLYQLVPNNKALNIYFCPKCGAYPQIINNRAVYETIEHQKRYHALSLTACPKIECESHQRAVHIHPEDYRSFGKTNSQKQRYQCRSCSTVFTDQLSYVNTHSETQNAMFYGMVYSFGVRNICQKLGITAKTFYKHQRAMVERLKYIAHVKEDAFFRQTEEVHLATGYQFIGKNQGTMLVATAHNPSGYIVAFDSNIITQMSEECLLETSTIQTLNHYVDMKETDIDLLADITAQYERIMARSNYLDPTSDGRTVQHSHKGEVMQPYLTCFSHALMLRKRMNHKSRRYYFVQQDTLLRNAYLNASLEELVSGEDHLFYYRESAREMTWFDREALNIRQVGWWQDKWGFISNQGKTKGACHIKGPHLPRETWQSLLEQNSLESVEHYLASASDFFRSLGTTLNEQSINDWLHIYTGYYNFCWPHRNGKTPAQLLGLFERPMTLGELLNGYECY</sequence>
<dbReference type="OrthoDB" id="9128325at2"/>
<keyword evidence="2" id="KW-1185">Reference proteome</keyword>
<accession>A0A3A6QG40</accession>